<evidence type="ECO:0000313" key="3">
    <source>
        <dbReference type="EMBL" id="TWU16201.1"/>
    </source>
</evidence>
<dbReference type="Proteomes" id="UP000319908">
    <property type="component" value="Unassembled WGS sequence"/>
</dbReference>
<feature type="compositionally biased region" description="Basic and acidic residues" evidence="1">
    <location>
        <begin position="17"/>
        <end position="28"/>
    </location>
</feature>
<evidence type="ECO:0000256" key="1">
    <source>
        <dbReference type="SAM" id="MobiDB-lite"/>
    </source>
</evidence>
<keyword evidence="4" id="KW-1185">Reference proteome</keyword>
<evidence type="ECO:0000313" key="4">
    <source>
        <dbReference type="Proteomes" id="UP000319908"/>
    </source>
</evidence>
<dbReference type="OrthoDB" id="9934668at2"/>
<accession>A0A5C6BXK2</accession>
<name>A0A5C6BXK2_9BACT</name>
<gene>
    <name evidence="3" type="ORF">Poly21_34060</name>
</gene>
<evidence type="ECO:0000256" key="2">
    <source>
        <dbReference type="SAM" id="Phobius"/>
    </source>
</evidence>
<keyword evidence="2" id="KW-0472">Membrane</keyword>
<dbReference type="AlphaFoldDB" id="A0A5C6BXK2"/>
<proteinExistence type="predicted"/>
<organism evidence="3 4">
    <name type="scientific">Allorhodopirellula heiligendammensis</name>
    <dbReference type="NCBI Taxonomy" id="2714739"/>
    <lineage>
        <taxon>Bacteria</taxon>
        <taxon>Pseudomonadati</taxon>
        <taxon>Planctomycetota</taxon>
        <taxon>Planctomycetia</taxon>
        <taxon>Pirellulales</taxon>
        <taxon>Pirellulaceae</taxon>
        <taxon>Allorhodopirellula</taxon>
    </lineage>
</organism>
<feature type="transmembrane region" description="Helical" evidence="2">
    <location>
        <begin position="41"/>
        <end position="58"/>
    </location>
</feature>
<comment type="caution">
    <text evidence="3">The sequence shown here is derived from an EMBL/GenBank/DDBJ whole genome shotgun (WGS) entry which is preliminary data.</text>
</comment>
<feature type="region of interest" description="Disordered" evidence="1">
    <location>
        <begin position="1"/>
        <end position="29"/>
    </location>
</feature>
<reference evidence="3 4" key="1">
    <citation type="journal article" date="2020" name="Antonie Van Leeuwenhoek">
        <title>Rhodopirellula heiligendammensis sp. nov., Rhodopirellula pilleata sp. nov., and Rhodopirellula solitaria sp. nov. isolated from natural or artificial marine surfaces in Northern Germany and California, USA, and emended description of the genus Rhodopirellula.</title>
        <authorList>
            <person name="Kallscheuer N."/>
            <person name="Wiegand S."/>
            <person name="Jogler M."/>
            <person name="Boedeker C."/>
            <person name="Peeters S.H."/>
            <person name="Rast P."/>
            <person name="Heuer A."/>
            <person name="Jetten M.S.M."/>
            <person name="Rohde M."/>
            <person name="Jogler C."/>
        </authorList>
    </citation>
    <scope>NUCLEOTIDE SEQUENCE [LARGE SCALE GENOMIC DNA]</scope>
    <source>
        <strain evidence="3 4">Poly21</strain>
    </source>
</reference>
<protein>
    <submittedName>
        <fullName evidence="3">Uncharacterized protein</fullName>
    </submittedName>
</protein>
<dbReference type="RefSeq" id="WP_146407903.1">
    <property type="nucleotide sequence ID" value="NZ_SJPU01000002.1"/>
</dbReference>
<keyword evidence="2" id="KW-1133">Transmembrane helix</keyword>
<dbReference type="EMBL" id="SJPU01000002">
    <property type="protein sequence ID" value="TWU16201.1"/>
    <property type="molecule type" value="Genomic_DNA"/>
</dbReference>
<keyword evidence="2" id="KW-0812">Transmembrane</keyword>
<sequence length="65" mass="7323">MIAPMMEPVVDSSPRQHAAEIRREERQPAQRLSRLIEKQPAVVIAAGVVVGLGIGWLVKRKKWTH</sequence>